<dbReference type="AlphaFoldDB" id="A0A5J4RNA8"/>
<proteinExistence type="predicted"/>
<keyword evidence="1" id="KW-1133">Transmembrane helix</keyword>
<comment type="caution">
    <text evidence="2">The sequence shown here is derived from an EMBL/GenBank/DDBJ whole genome shotgun (WGS) entry which is preliminary data.</text>
</comment>
<sequence>MFGIADPLIFLPYLFSVICVAFALWYSVKKSDKNDEKDEQQ</sequence>
<feature type="transmembrane region" description="Helical" evidence="1">
    <location>
        <begin position="7"/>
        <end position="28"/>
    </location>
</feature>
<dbReference type="InterPro" id="IPR054615">
    <property type="entry name" value="Symport_access"/>
</dbReference>
<keyword evidence="1" id="KW-0812">Transmembrane</keyword>
<dbReference type="EMBL" id="SNRY01000950">
    <property type="protein sequence ID" value="KAA6334885.1"/>
    <property type="molecule type" value="Genomic_DNA"/>
</dbReference>
<dbReference type="NCBIfam" id="NF045580">
    <property type="entry name" value="symport_access"/>
    <property type="match status" value="1"/>
</dbReference>
<name>A0A5J4RNA8_9ZZZZ</name>
<reference evidence="2" key="1">
    <citation type="submission" date="2019-03" db="EMBL/GenBank/DDBJ databases">
        <title>Single cell metagenomics reveals metabolic interactions within the superorganism composed of flagellate Streblomastix strix and complex community of Bacteroidetes bacteria on its surface.</title>
        <authorList>
            <person name="Treitli S.C."/>
            <person name="Kolisko M."/>
            <person name="Husnik F."/>
            <person name="Keeling P."/>
            <person name="Hampl V."/>
        </authorList>
    </citation>
    <scope>NUCLEOTIDE SEQUENCE</scope>
    <source>
        <strain evidence="2">STM</strain>
    </source>
</reference>
<accession>A0A5J4RNA8</accession>
<organism evidence="2">
    <name type="scientific">termite gut metagenome</name>
    <dbReference type="NCBI Taxonomy" id="433724"/>
    <lineage>
        <taxon>unclassified sequences</taxon>
        <taxon>metagenomes</taxon>
        <taxon>organismal metagenomes</taxon>
    </lineage>
</organism>
<gene>
    <name evidence="2" type="ORF">EZS27_016844</name>
</gene>
<evidence type="ECO:0000256" key="1">
    <source>
        <dbReference type="SAM" id="Phobius"/>
    </source>
</evidence>
<evidence type="ECO:0000313" key="2">
    <source>
        <dbReference type="EMBL" id="KAA6334885.1"/>
    </source>
</evidence>
<keyword evidence="1" id="KW-0472">Membrane</keyword>
<protein>
    <submittedName>
        <fullName evidence="2">Uncharacterized protein</fullName>
    </submittedName>
</protein>